<dbReference type="RefSeq" id="XP_065663140.1">
    <property type="nucleotide sequence ID" value="XM_065807068.1"/>
</dbReference>
<sequence length="212" mass="23679">MVISNEENYVKNKSHVIEVGTEKLENIFEEDSVATSNIVTSSDCTPLCYLKSNENNCILSASGNEIFLNESAIHFECNNFKGLGSVEIESAELLPPIEGPIPNKLLSNFNEFNIRTDSIGPTDSLHRKQLPTYLSLSNEFLNDEPPKYELVTGKQLKTQLKFTPSTLTNNIEHVEGWKKKIIVIVILVALTVVIVIFFVLGKNLSTRKDSYG</sequence>
<keyword evidence="1" id="KW-0472">Membrane</keyword>
<evidence type="ECO:0000313" key="3">
    <source>
        <dbReference type="RefSeq" id="XP_065663140.1"/>
    </source>
</evidence>
<keyword evidence="1" id="KW-1133">Transmembrane helix</keyword>
<keyword evidence="1" id="KW-0812">Transmembrane</keyword>
<dbReference type="Proteomes" id="UP001652625">
    <property type="component" value="Chromosome 10"/>
</dbReference>
<reference evidence="3" key="1">
    <citation type="submission" date="2025-08" db="UniProtKB">
        <authorList>
            <consortium name="RefSeq"/>
        </authorList>
    </citation>
    <scope>IDENTIFICATION</scope>
</reference>
<organism evidence="2 3">
    <name type="scientific">Hydra vulgaris</name>
    <name type="common">Hydra</name>
    <name type="synonym">Hydra attenuata</name>
    <dbReference type="NCBI Taxonomy" id="6087"/>
    <lineage>
        <taxon>Eukaryota</taxon>
        <taxon>Metazoa</taxon>
        <taxon>Cnidaria</taxon>
        <taxon>Hydrozoa</taxon>
        <taxon>Hydroidolina</taxon>
        <taxon>Anthoathecata</taxon>
        <taxon>Aplanulata</taxon>
        <taxon>Hydridae</taxon>
        <taxon>Hydra</taxon>
    </lineage>
</organism>
<accession>A0ABM4CMU6</accession>
<evidence type="ECO:0000313" key="2">
    <source>
        <dbReference type="Proteomes" id="UP001652625"/>
    </source>
</evidence>
<gene>
    <name evidence="3" type="primary">LOC105845740</name>
</gene>
<protein>
    <submittedName>
        <fullName evidence="3">Uncharacterized protein LOC105845740 isoform X2</fullName>
    </submittedName>
</protein>
<proteinExistence type="predicted"/>
<dbReference type="GeneID" id="105845740"/>
<evidence type="ECO:0000256" key="1">
    <source>
        <dbReference type="SAM" id="Phobius"/>
    </source>
</evidence>
<keyword evidence="2" id="KW-1185">Reference proteome</keyword>
<feature type="transmembrane region" description="Helical" evidence="1">
    <location>
        <begin position="181"/>
        <end position="200"/>
    </location>
</feature>
<name>A0ABM4CMU6_HYDVU</name>